<feature type="region of interest" description="Disordered" evidence="1">
    <location>
        <begin position="1"/>
        <end position="24"/>
    </location>
</feature>
<dbReference type="EMBL" id="CP061799">
    <property type="protein sequence ID" value="QTA83491.1"/>
    <property type="molecule type" value="Genomic_DNA"/>
</dbReference>
<dbReference type="Proteomes" id="UP000663720">
    <property type="component" value="Chromosome"/>
</dbReference>
<accession>A0A975BDL3</accession>
<evidence type="ECO:0000313" key="3">
    <source>
        <dbReference type="Proteomes" id="UP000663720"/>
    </source>
</evidence>
<organism evidence="2 3">
    <name type="scientific">Desulfonema limicola</name>
    <dbReference type="NCBI Taxonomy" id="45656"/>
    <lineage>
        <taxon>Bacteria</taxon>
        <taxon>Pseudomonadati</taxon>
        <taxon>Thermodesulfobacteriota</taxon>
        <taxon>Desulfobacteria</taxon>
        <taxon>Desulfobacterales</taxon>
        <taxon>Desulfococcaceae</taxon>
        <taxon>Desulfonema</taxon>
    </lineage>
</organism>
<evidence type="ECO:0000256" key="1">
    <source>
        <dbReference type="SAM" id="MobiDB-lite"/>
    </source>
</evidence>
<dbReference type="AlphaFoldDB" id="A0A975BDL3"/>
<feature type="region of interest" description="Disordered" evidence="1">
    <location>
        <begin position="47"/>
        <end position="79"/>
    </location>
</feature>
<name>A0A975BDL3_9BACT</name>
<keyword evidence="3" id="KW-1185">Reference proteome</keyword>
<evidence type="ECO:0000313" key="2">
    <source>
        <dbReference type="EMBL" id="QTA83491.1"/>
    </source>
</evidence>
<reference evidence="2" key="1">
    <citation type="journal article" date="2021" name="Microb. Physiol.">
        <title>Proteogenomic Insights into the Physiology of Marine, Sulfate-Reducing, Filamentous Desulfonema limicola and Desulfonema magnum.</title>
        <authorList>
            <person name="Schnaars V."/>
            <person name="Wohlbrand L."/>
            <person name="Scheve S."/>
            <person name="Hinrichs C."/>
            <person name="Reinhardt R."/>
            <person name="Rabus R."/>
        </authorList>
    </citation>
    <scope>NUCLEOTIDE SEQUENCE</scope>
    <source>
        <strain evidence="2">5ac10</strain>
    </source>
</reference>
<dbReference type="KEGG" id="dli:dnl_59010"/>
<gene>
    <name evidence="2" type="ORF">dnl_59010</name>
</gene>
<proteinExistence type="predicted"/>
<protein>
    <submittedName>
        <fullName evidence="2">Uncharacterized protein</fullName>
    </submittedName>
</protein>
<sequence length="79" mass="9120">MKSEPGFAGLKDEQDTGEYPGNPLIQAIPIQSDFERIRRISYGNQNNIRRADSKRHTGAFRIQPEKDGKNNPFLKKRNY</sequence>